<keyword evidence="9" id="KW-1185">Reference proteome</keyword>
<keyword evidence="8" id="KW-0675">Receptor</keyword>
<evidence type="ECO:0000313" key="9">
    <source>
        <dbReference type="Proteomes" id="UP000190166"/>
    </source>
</evidence>
<evidence type="ECO:0000256" key="1">
    <source>
        <dbReference type="ARBA" id="ARBA00004442"/>
    </source>
</evidence>
<feature type="signal peptide" evidence="5">
    <location>
        <begin position="1"/>
        <end position="21"/>
    </location>
</feature>
<feature type="domain" description="TonB-dependent receptor-like beta-barrel" evidence="6">
    <location>
        <begin position="460"/>
        <end position="874"/>
    </location>
</feature>
<keyword evidence="5" id="KW-0732">Signal</keyword>
<dbReference type="InterPro" id="IPR012910">
    <property type="entry name" value="Plug_dom"/>
</dbReference>
<dbReference type="PANTHER" id="PTHR40980">
    <property type="entry name" value="PLUG DOMAIN-CONTAINING PROTEIN"/>
    <property type="match status" value="1"/>
</dbReference>
<dbReference type="InterPro" id="IPR008969">
    <property type="entry name" value="CarboxyPept-like_regulatory"/>
</dbReference>
<dbReference type="Proteomes" id="UP000190166">
    <property type="component" value="Unassembled WGS sequence"/>
</dbReference>
<protein>
    <submittedName>
        <fullName evidence="8">TonB-dependent receptor</fullName>
    </submittedName>
</protein>
<accession>A0A1T5NQN0</accession>
<dbReference type="InterPro" id="IPR000531">
    <property type="entry name" value="Beta-barrel_TonB"/>
</dbReference>
<feature type="domain" description="TonB-dependent receptor plug" evidence="7">
    <location>
        <begin position="135"/>
        <end position="223"/>
    </location>
</feature>
<dbReference type="Gene3D" id="2.40.170.20">
    <property type="entry name" value="TonB-dependent receptor, beta-barrel domain"/>
    <property type="match status" value="1"/>
</dbReference>
<keyword evidence="3" id="KW-0998">Cell outer membrane</keyword>
<comment type="subcellular location">
    <subcellularLocation>
        <location evidence="1 4">Cell outer membrane</location>
    </subcellularLocation>
</comment>
<keyword evidence="2 4" id="KW-0472">Membrane</keyword>
<dbReference type="Gene3D" id="2.170.130.10">
    <property type="entry name" value="TonB-dependent receptor, plug domain"/>
    <property type="match status" value="1"/>
</dbReference>
<evidence type="ECO:0000256" key="5">
    <source>
        <dbReference type="SAM" id="SignalP"/>
    </source>
</evidence>
<evidence type="ECO:0000259" key="7">
    <source>
        <dbReference type="Pfam" id="PF07715"/>
    </source>
</evidence>
<gene>
    <name evidence="8" type="ORF">SAMN05660461_2520</name>
</gene>
<evidence type="ECO:0000259" key="6">
    <source>
        <dbReference type="Pfam" id="PF00593"/>
    </source>
</evidence>
<dbReference type="PANTHER" id="PTHR40980:SF5">
    <property type="entry name" value="TONB-DEPENDENT RECEPTOR"/>
    <property type="match status" value="1"/>
</dbReference>
<dbReference type="InterPro" id="IPR037066">
    <property type="entry name" value="Plug_dom_sf"/>
</dbReference>
<evidence type="ECO:0000313" key="8">
    <source>
        <dbReference type="EMBL" id="SKD02409.1"/>
    </source>
</evidence>
<keyword evidence="4" id="KW-0798">TonB box</keyword>
<dbReference type="EMBL" id="FUZZ01000001">
    <property type="protein sequence ID" value="SKD02409.1"/>
    <property type="molecule type" value="Genomic_DNA"/>
</dbReference>
<dbReference type="SUPFAM" id="SSF56935">
    <property type="entry name" value="Porins"/>
    <property type="match status" value="1"/>
</dbReference>
<dbReference type="RefSeq" id="WP_079469691.1">
    <property type="nucleotide sequence ID" value="NZ_FUZZ01000001.1"/>
</dbReference>
<proteinExistence type="inferred from homology"/>
<evidence type="ECO:0000256" key="2">
    <source>
        <dbReference type="ARBA" id="ARBA00023136"/>
    </source>
</evidence>
<comment type="similarity">
    <text evidence="4">Belongs to the TonB-dependent receptor family.</text>
</comment>
<dbReference type="SUPFAM" id="SSF49464">
    <property type="entry name" value="Carboxypeptidase regulatory domain-like"/>
    <property type="match status" value="1"/>
</dbReference>
<dbReference type="AlphaFoldDB" id="A0A1T5NQN0"/>
<dbReference type="STRING" id="393003.SAMN05660461_2520"/>
<dbReference type="InterPro" id="IPR036942">
    <property type="entry name" value="Beta-barrel_TonB_sf"/>
</dbReference>
<dbReference type="Pfam" id="PF13715">
    <property type="entry name" value="CarbopepD_reg_2"/>
    <property type="match status" value="1"/>
</dbReference>
<sequence length="930" mass="103466">MKRISSVLIWALLVCCSFANASFAVDPAKITGKVTDKKTGEAIIGLTVVVAGTGKGGVTDVEGRYQISVAPGTYTLEFKFMGYQTKSVSEVVVNAGKPTYLDIVMEERSSKSLKEVVITGTAKQETINSLLTLQKNTNTVAQVVSAEAIRKSPDRNTGEVLKRVSGASLQEGKYLIVRGLADRYNQATVNGALLSSTEPDRKTFSFDLFPSNIVENIVINKAAVPELPAEFAGGLVQVNTKDIPSENFLTVLAGTGFNTMSVGKDFYTYKGGNQDWIGIDDGTRKLPSAFPSSKAGYDQLSTADKIAVSKSFPDIWGVNTKTTPLNSNFQIAGGINKGKEGNRFGAVLSLSYNRNNRNFDTYRTDFDNDGSRIYNYYDKKSTQNVLWGGLANLSYQFGKNKISFKNLYSINSTVATTVRNGNDIPSETDVRAYELGFNSNRIYTSQLSGEHFWEKAKVKIRWNGSYTNMKQDVPDLRRLGYNSIAGKNDYYANISSGGSATLTGSGRFYSKLNDNIYGGILDLSRFVKIGGKQQQIKMGYLIQSKERGFTPRALGYTLFDAGDPYAHDLVRLSPDKLFAPENFTDRLLRMDEITNTPDAYGANALLNAGYLQFDNNIYEKWRLVWGVRVENFDQSIKYNQNGPQNNKTTVTDILPSLNLTYLLNAKTNIRFSASQTVIRPEFREQAPFAFYNFDLMATESGNSNLKRSKVTNVDLRYELYPRSGEVLTIAGFYKHFESPIERFYNSGAGSVGLTYLNAPKANSAGAEVEFRKNLDFLNPDNAGFWHSFTVFSNVAYIYNKVSFEKDKVLKARPMQGQSPYVINVGLQFEKESTGTVANVLFNRIGRRIFIVGNDTEPDVYEAPRSLLDFMVSQKVFRKGEIKLTVSDILNQSANFYQDNDDNGRYDKTSDFLRISTKGGTNVNLSFSYKF</sequence>
<dbReference type="Pfam" id="PF00593">
    <property type="entry name" value="TonB_dep_Rec_b-barrel"/>
    <property type="match status" value="1"/>
</dbReference>
<feature type="chain" id="PRO_5012188539" evidence="5">
    <location>
        <begin position="22"/>
        <end position="930"/>
    </location>
</feature>
<name>A0A1T5NQN0_9BACT</name>
<dbReference type="GO" id="GO:0009279">
    <property type="term" value="C:cell outer membrane"/>
    <property type="evidence" value="ECO:0007669"/>
    <property type="project" value="UniProtKB-SubCell"/>
</dbReference>
<dbReference type="Pfam" id="PF07715">
    <property type="entry name" value="Plug"/>
    <property type="match status" value="1"/>
</dbReference>
<dbReference type="Gene3D" id="2.60.40.1120">
    <property type="entry name" value="Carboxypeptidase-like, regulatory domain"/>
    <property type="match status" value="1"/>
</dbReference>
<reference evidence="8 9" key="1">
    <citation type="submission" date="2017-02" db="EMBL/GenBank/DDBJ databases">
        <authorList>
            <person name="Peterson S.W."/>
        </authorList>
    </citation>
    <scope>NUCLEOTIDE SEQUENCE [LARGE SCALE GENOMIC DNA]</scope>
    <source>
        <strain evidence="8 9">DSM 18108</strain>
    </source>
</reference>
<evidence type="ECO:0000256" key="3">
    <source>
        <dbReference type="ARBA" id="ARBA00023237"/>
    </source>
</evidence>
<evidence type="ECO:0000256" key="4">
    <source>
        <dbReference type="RuleBase" id="RU003357"/>
    </source>
</evidence>
<organism evidence="8 9">
    <name type="scientific">Chitinophaga ginsengisegetis</name>
    <dbReference type="NCBI Taxonomy" id="393003"/>
    <lineage>
        <taxon>Bacteria</taxon>
        <taxon>Pseudomonadati</taxon>
        <taxon>Bacteroidota</taxon>
        <taxon>Chitinophagia</taxon>
        <taxon>Chitinophagales</taxon>
        <taxon>Chitinophagaceae</taxon>
        <taxon>Chitinophaga</taxon>
    </lineage>
</organism>